<dbReference type="InterPro" id="IPR024301">
    <property type="entry name" value="Amidase_6"/>
</dbReference>
<dbReference type="PATRIC" id="fig|272562.8.peg.2881"/>
<dbReference type="EMBL" id="AE001437">
    <property type="protein sequence ID" value="AAK80636.1"/>
    <property type="molecule type" value="Genomic_DNA"/>
</dbReference>
<sequence>MYYIFPFQRENKYSRTSAVKYALTYGLTPNPNYRYFPLINDKSGDCANFISQCLFTGNAPMDFNKVRPWWYKKGLNRALDTWSISWSVAHSLYYYLRENAEKNSSYTKGIEITNKKELEVGDLIFFQDKKGLIFHSTIVTNFSNGEPLITQHSPQAVNIPYIKSWPAFKYHYVKIRI</sequence>
<dbReference type="Gene3D" id="3.90.1720.10">
    <property type="entry name" value="endopeptidase domain like (from Nostoc punctiforme)"/>
    <property type="match status" value="1"/>
</dbReference>
<organism evidence="2 3">
    <name type="scientific">Clostridium acetobutylicum (strain ATCC 824 / DSM 792 / JCM 1419 / IAM 19013 / LMG 5710 / NBRC 13948 / NRRL B-527 / VKM B-1787 / 2291 / W)</name>
    <dbReference type="NCBI Taxonomy" id="272562"/>
    <lineage>
        <taxon>Bacteria</taxon>
        <taxon>Bacillati</taxon>
        <taxon>Bacillota</taxon>
        <taxon>Clostridia</taxon>
        <taxon>Eubacteriales</taxon>
        <taxon>Clostridiaceae</taxon>
        <taxon>Clostridium</taxon>
    </lineage>
</organism>
<dbReference type="STRING" id="272562.CA_C2689"/>
<name>Q97FN9_CLOAB</name>
<evidence type="ECO:0000313" key="3">
    <source>
        <dbReference type="Proteomes" id="UP000000814"/>
    </source>
</evidence>
<dbReference type="PANTHER" id="PTHR40032:SF1">
    <property type="entry name" value="EXPORTED PROTEIN"/>
    <property type="match status" value="1"/>
</dbReference>
<dbReference type="Pfam" id="PF12671">
    <property type="entry name" value="Amidase_6"/>
    <property type="match status" value="1"/>
</dbReference>
<feature type="domain" description="Putative amidase" evidence="1">
    <location>
        <begin position="12"/>
        <end position="160"/>
    </location>
</feature>
<evidence type="ECO:0000313" key="2">
    <source>
        <dbReference type="EMBL" id="AAK80636.1"/>
    </source>
</evidence>
<dbReference type="PANTHER" id="PTHR40032">
    <property type="entry name" value="EXPORTED PROTEIN-RELATED"/>
    <property type="match status" value="1"/>
</dbReference>
<proteinExistence type="predicted"/>
<dbReference type="PIR" id="A97231">
    <property type="entry name" value="A97231"/>
</dbReference>
<keyword evidence="3" id="KW-1185">Reference proteome</keyword>
<dbReference type="Proteomes" id="UP000000814">
    <property type="component" value="Chromosome"/>
</dbReference>
<dbReference type="OrthoDB" id="9812429at2"/>
<dbReference type="GeneID" id="44999180"/>
<reference evidence="2 3" key="1">
    <citation type="journal article" date="2001" name="J. Bacteriol.">
        <title>Genome sequence and comparative analysis of the solvent-producing bacterium Clostridium acetobutylicum.</title>
        <authorList>
            <person name="Nolling J."/>
            <person name="Breton G."/>
            <person name="Omelchenko M.V."/>
            <person name="Makarova K.S."/>
            <person name="Zeng Q."/>
            <person name="Gibson R."/>
            <person name="Lee H.M."/>
            <person name="Dubois J."/>
            <person name="Qiu D."/>
            <person name="Hitti J."/>
            <person name="Wolf Y.I."/>
            <person name="Tatusov R.L."/>
            <person name="Sabathe F."/>
            <person name="Doucette-Stamm L."/>
            <person name="Soucaille P."/>
            <person name="Daly M.J."/>
            <person name="Bennett G.N."/>
            <person name="Koonin E.V."/>
            <person name="Smith D.R."/>
        </authorList>
    </citation>
    <scope>NUCLEOTIDE SEQUENCE [LARGE SCALE GENOMIC DNA]</scope>
    <source>
        <strain evidence="3">ATCC 824 / DSM 792 / JCM 1419 / LMG 5710 / VKM B-1787</strain>
    </source>
</reference>
<dbReference type="HOGENOM" id="CLU_048731_2_0_9"/>
<dbReference type="RefSeq" id="WP_010965977.1">
    <property type="nucleotide sequence ID" value="NC_003030.1"/>
</dbReference>
<dbReference type="KEGG" id="cac:CA_C2689"/>
<protein>
    <submittedName>
        <fullName evidence="2">Uncharacterized protein, YJCM B.subtilis ortholog</fullName>
    </submittedName>
</protein>
<dbReference type="eggNOG" id="ENOG502Z7JI">
    <property type="taxonomic scope" value="Bacteria"/>
</dbReference>
<dbReference type="AlphaFoldDB" id="Q97FN9"/>
<evidence type="ECO:0000259" key="1">
    <source>
        <dbReference type="Pfam" id="PF12671"/>
    </source>
</evidence>
<accession>Q97FN9</accession>
<gene>
    <name evidence="2" type="ordered locus">CA_C2689</name>
</gene>
<dbReference type="DNASU" id="1118872"/>